<evidence type="ECO:0000313" key="2">
    <source>
        <dbReference type="EMBL" id="KAB8542127.1"/>
    </source>
</evidence>
<comment type="caution">
    <text evidence="2">The sequence shown here is derived from an EMBL/GenBank/DDBJ whole genome shotgun (WGS) entry which is preliminary data.</text>
</comment>
<evidence type="ECO:0000313" key="3">
    <source>
        <dbReference type="Proteomes" id="UP000327013"/>
    </source>
</evidence>
<dbReference type="Pfam" id="PF08432">
    <property type="entry name" value="Vfa1"/>
    <property type="match status" value="1"/>
</dbReference>
<feature type="region of interest" description="Disordered" evidence="1">
    <location>
        <begin position="95"/>
        <end position="158"/>
    </location>
</feature>
<dbReference type="Proteomes" id="UP000327013">
    <property type="component" value="Unassembled WGS sequence"/>
</dbReference>
<accession>A0A5N6L1G4</accession>
<dbReference type="PANTHER" id="PTHR28218">
    <property type="entry name" value="VPS4-ASSOCIATED PROTEIN 1"/>
    <property type="match status" value="1"/>
</dbReference>
<evidence type="ECO:0000256" key="1">
    <source>
        <dbReference type="SAM" id="MobiDB-lite"/>
    </source>
</evidence>
<protein>
    <recommendedName>
        <fullName evidence="4">DUF1742-domain-containing protein</fullName>
    </recommendedName>
</protein>
<gene>
    <name evidence="2" type="ORF">FH972_025590</name>
</gene>
<keyword evidence="3" id="KW-1185">Reference proteome</keyword>
<dbReference type="OrthoDB" id="2158714at2759"/>
<evidence type="ECO:0008006" key="4">
    <source>
        <dbReference type="Google" id="ProtNLM"/>
    </source>
</evidence>
<proteinExistence type="predicted"/>
<organism evidence="2 3">
    <name type="scientific">Carpinus fangiana</name>
    <dbReference type="NCBI Taxonomy" id="176857"/>
    <lineage>
        <taxon>Eukaryota</taxon>
        <taxon>Viridiplantae</taxon>
        <taxon>Streptophyta</taxon>
        <taxon>Embryophyta</taxon>
        <taxon>Tracheophyta</taxon>
        <taxon>Spermatophyta</taxon>
        <taxon>Magnoliopsida</taxon>
        <taxon>eudicotyledons</taxon>
        <taxon>Gunneridae</taxon>
        <taxon>Pentapetalae</taxon>
        <taxon>rosids</taxon>
        <taxon>fabids</taxon>
        <taxon>Fagales</taxon>
        <taxon>Betulaceae</taxon>
        <taxon>Carpinus</taxon>
    </lineage>
</organism>
<name>A0A5N6L1G4_9ROSI</name>
<sequence>MPDPFPNTYHRRAVAPTAPKPCFICFKSTTTVLITPCNKDFFYICPGHLLDRGFAIPLGTAGVDMAQRAAAERERKRKEALAAEIEKVTAEYAERRRRRREKGKGKDGEGDAKKDKDKEKEDSKEDKERDEKIKKLEKEGGAAGDEAEQKAEEGDDVPRIFNLHKSVYQMRVNRVRQALLQKREREAVQKMGGFPAVPSGNP</sequence>
<feature type="compositionally biased region" description="Basic and acidic residues" evidence="1">
    <location>
        <begin position="147"/>
        <end position="158"/>
    </location>
</feature>
<dbReference type="EMBL" id="VIBQ01000059">
    <property type="protein sequence ID" value="KAB8542127.1"/>
    <property type="molecule type" value="Genomic_DNA"/>
</dbReference>
<dbReference type="InterPro" id="IPR013640">
    <property type="entry name" value="Vfa1"/>
</dbReference>
<dbReference type="GO" id="GO:0005768">
    <property type="term" value="C:endosome"/>
    <property type="evidence" value="ECO:0007669"/>
    <property type="project" value="TreeGrafter"/>
</dbReference>
<dbReference type="GO" id="GO:0007034">
    <property type="term" value="P:vacuolar transport"/>
    <property type="evidence" value="ECO:0007669"/>
    <property type="project" value="TreeGrafter"/>
</dbReference>
<dbReference type="PANTHER" id="PTHR28218:SF1">
    <property type="entry name" value="VPS4-ASSOCIATED PROTEIN 1"/>
    <property type="match status" value="1"/>
</dbReference>
<reference evidence="2 3" key="1">
    <citation type="submission" date="2019-06" db="EMBL/GenBank/DDBJ databases">
        <title>A chromosomal-level reference genome of Carpinus fangiana (Coryloideae, Betulaceae).</title>
        <authorList>
            <person name="Yang X."/>
            <person name="Wang Z."/>
            <person name="Zhang L."/>
            <person name="Hao G."/>
            <person name="Liu J."/>
            <person name="Yang Y."/>
        </authorList>
    </citation>
    <scope>NUCLEOTIDE SEQUENCE [LARGE SCALE GENOMIC DNA]</scope>
    <source>
        <strain evidence="2">Cfa_2016G</strain>
        <tissue evidence="2">Leaf</tissue>
    </source>
</reference>
<feature type="compositionally biased region" description="Basic and acidic residues" evidence="1">
    <location>
        <begin position="104"/>
        <end position="140"/>
    </location>
</feature>
<dbReference type="AlphaFoldDB" id="A0A5N6L1G4"/>